<dbReference type="InterPro" id="IPR014710">
    <property type="entry name" value="RmlC-like_jellyroll"/>
</dbReference>
<proteinExistence type="predicted"/>
<comment type="caution">
    <text evidence="1">The sequence shown here is derived from an EMBL/GenBank/DDBJ whole genome shotgun (WGS) entry which is preliminary data.</text>
</comment>
<dbReference type="InterPro" id="IPR011051">
    <property type="entry name" value="RmlC_Cupin_sf"/>
</dbReference>
<dbReference type="Proteomes" id="UP000655570">
    <property type="component" value="Unassembled WGS sequence"/>
</dbReference>
<dbReference type="EMBL" id="JACSQF010000007">
    <property type="protein sequence ID" value="MBD7980776.1"/>
    <property type="molecule type" value="Genomic_DNA"/>
</dbReference>
<organism evidence="1 2">
    <name type="scientific">Oerskovia merdavium</name>
    <dbReference type="NCBI Taxonomy" id="2762227"/>
    <lineage>
        <taxon>Bacteria</taxon>
        <taxon>Bacillati</taxon>
        <taxon>Actinomycetota</taxon>
        <taxon>Actinomycetes</taxon>
        <taxon>Micrococcales</taxon>
        <taxon>Cellulomonadaceae</taxon>
        <taxon>Oerskovia</taxon>
    </lineage>
</organism>
<keyword evidence="2" id="KW-1185">Reference proteome</keyword>
<reference evidence="1 2" key="1">
    <citation type="submission" date="2020-08" db="EMBL/GenBank/DDBJ databases">
        <title>A Genomic Blueprint of the Chicken Gut Microbiome.</title>
        <authorList>
            <person name="Gilroy R."/>
            <person name="Ravi A."/>
            <person name="Getino M."/>
            <person name="Pursley I."/>
            <person name="Horton D.L."/>
            <person name="Alikhan N.-F."/>
            <person name="Baker D."/>
            <person name="Gharbi K."/>
            <person name="Hall N."/>
            <person name="Watson M."/>
            <person name="Adriaenssens E.M."/>
            <person name="Foster-Nyarko E."/>
            <person name="Jarju S."/>
            <person name="Secka A."/>
            <person name="Antonio M."/>
            <person name="Oren A."/>
            <person name="Chaudhuri R."/>
            <person name="La Ragione R.M."/>
            <person name="Hildebrand F."/>
            <person name="Pallen M.J."/>
        </authorList>
    </citation>
    <scope>NUCLEOTIDE SEQUENCE [LARGE SCALE GENOMIC DNA]</scope>
    <source>
        <strain evidence="1 2">Sa2CUA9</strain>
    </source>
</reference>
<evidence type="ECO:0008006" key="3">
    <source>
        <dbReference type="Google" id="ProtNLM"/>
    </source>
</evidence>
<gene>
    <name evidence="1" type="ORF">H9641_08605</name>
</gene>
<dbReference type="Gene3D" id="2.60.120.10">
    <property type="entry name" value="Jelly Rolls"/>
    <property type="match status" value="1"/>
</dbReference>
<accession>A0ABR8TYA4</accession>
<name>A0ABR8TYA4_9CELL</name>
<protein>
    <recommendedName>
        <fullName evidence="3">Cupin</fullName>
    </recommendedName>
</protein>
<evidence type="ECO:0000313" key="2">
    <source>
        <dbReference type="Proteomes" id="UP000655570"/>
    </source>
</evidence>
<dbReference type="SUPFAM" id="SSF51182">
    <property type="entry name" value="RmlC-like cupins"/>
    <property type="match status" value="1"/>
</dbReference>
<evidence type="ECO:0000313" key="1">
    <source>
        <dbReference type="EMBL" id="MBD7980776.1"/>
    </source>
</evidence>
<sequence>MRIFRLPQHTIDRFGSSGVDMTLLPLVEHSERTHVNVARVRAGGTLGEHPATAPQVFAVVSGEAVVSSGTGPEQTRLALTSGEAVVWERGEVHQTWATTDVVAVVIEAGVTGGDAVVGLGTPFEEVTDLAERR</sequence>
<dbReference type="RefSeq" id="WP_191802838.1">
    <property type="nucleotide sequence ID" value="NZ_JACSQF010000007.1"/>
</dbReference>